<proteinExistence type="predicted"/>
<protein>
    <submittedName>
        <fullName evidence="1">Uncharacterized protein</fullName>
    </submittedName>
</protein>
<sequence length="627" mass="72185">MIPQSGLYKVKLRANIQLMSGESKSDYYDKTEKRKWLNTGDQDTFSDKLLGIHLPTVSVNTNNFERKRHEIQVIRDFADDDFGFDNKLIAGFYDKPNLPQDNVYNNNDPENYPIWHPQRYNPMIIDPSAEERLINGLHFGRTNRSGTNDLNPAEINFPFNTMFIKNGFSWDKTFSQKTKIHSAYHNPYLYHWNGSVDEDPENEEESDTVTIKYDLKEKYNTVITGIPEEDLSYIQASEPDDIVTGEGQATSIIWLEKGERITVCWVSESGDKRTSFFRQSLAQGPIAVENMDFELTIEPFRTDVEWITIDNNGEGTAPMDWNAPSNFQREEIDLIKFLPSEQKVDEWLDNFCKAFNLQLTQDDEGNFELNVKQKQVQSHSDSAIDLDKKASITGRSNQPLGLPAVFDLGFKINEEERGFVDSKKQYTEGNNGGGKIETGSIDGSTISQTSSFSYNWFKNIDQEDSNRKQTLKVPLISNHEIWLGDPSDYKEMVSKVYTNYAQRFWYINQEGIYDLGPIWKTETTPLNDDKALNLYIPQLTDTLSEESTLTLNYKNQKNSILHTYFNVLATNDSNYTEIECYLTPDEYERLDGTALVKLNNDLYYIASIEGYDPIGINKTKLKLIRKL</sequence>
<evidence type="ECO:0000313" key="2">
    <source>
        <dbReference type="Proteomes" id="UP000184480"/>
    </source>
</evidence>
<gene>
    <name evidence="1" type="ORF">SAMN05444362_11639</name>
</gene>
<dbReference type="AlphaFoldDB" id="A0A1M5HE37"/>
<dbReference type="Proteomes" id="UP000184480">
    <property type="component" value="Unassembled WGS sequence"/>
</dbReference>
<organism evidence="1 2">
    <name type="scientific">Dysgonomonas macrotermitis</name>
    <dbReference type="NCBI Taxonomy" id="1346286"/>
    <lineage>
        <taxon>Bacteria</taxon>
        <taxon>Pseudomonadati</taxon>
        <taxon>Bacteroidota</taxon>
        <taxon>Bacteroidia</taxon>
        <taxon>Bacteroidales</taxon>
        <taxon>Dysgonomonadaceae</taxon>
        <taxon>Dysgonomonas</taxon>
    </lineage>
</organism>
<dbReference type="STRING" id="1346286.SAMN05444362_11639"/>
<dbReference type="EMBL" id="FQUC01000016">
    <property type="protein sequence ID" value="SHG14226.1"/>
    <property type="molecule type" value="Genomic_DNA"/>
</dbReference>
<accession>A0A1M5HE37</accession>
<evidence type="ECO:0000313" key="1">
    <source>
        <dbReference type="EMBL" id="SHG14226.1"/>
    </source>
</evidence>
<keyword evidence="2" id="KW-1185">Reference proteome</keyword>
<reference evidence="2" key="1">
    <citation type="submission" date="2016-11" db="EMBL/GenBank/DDBJ databases">
        <authorList>
            <person name="Varghese N."/>
            <person name="Submissions S."/>
        </authorList>
    </citation>
    <scope>NUCLEOTIDE SEQUENCE [LARGE SCALE GENOMIC DNA]</scope>
    <source>
        <strain evidence="2">DSM 27370</strain>
    </source>
</reference>
<name>A0A1M5HE37_9BACT</name>